<dbReference type="PANTHER" id="PTHR47447:SF21">
    <property type="entry name" value="PENTACOTRIPEPTIDE-REPEAT REGION OF PRORP DOMAIN-CONTAINING PROTEIN"/>
    <property type="match status" value="1"/>
</dbReference>
<dbReference type="InterPro" id="IPR002885">
    <property type="entry name" value="PPR_rpt"/>
</dbReference>
<keyword evidence="1" id="KW-0677">Repeat</keyword>
<sequence>MQKRSVLPNIVTYNTLISIWVNVGTREALIKAEDLFSQIRHPDSVTYSTLIHGWSKTRFPEASSKAQKLFKDVLRLPPSQQQRNFSITKLCNSVISAYSKSGKEDAPECVDSLLAQLEGKYLGGEKRAQPDKITFLGIFDTYAKAGVSDAEERCNILLDRMSHYRDMLHLDELEPDRIVYNVVLNALAKSQQPDVIGTVEDILVMMENSQDELLRPDIVTYATVVDCYTKCGDMSLERADELLLFVEGGFRSGDETLKPNAMFYSAILQAWAKTATAEGAEKAFSLLQRNIALYADGNDYAKPHTIVYNAVMDAIARSNMAGAGARAEDLLTEMEFLYQSGDEDMRPSRRSFNAAILAYRNEGNGSKKAEELLYRMEELADSGRNEVRPDVVSYNNAIAAVVEDTNSENTADRAQALLDQMEVYGIKPDGRTYILG</sequence>
<proteinExistence type="predicted"/>
<evidence type="ECO:0000313" key="3">
    <source>
        <dbReference type="Proteomes" id="UP000291116"/>
    </source>
</evidence>
<name>A0A448Z1T9_9STRA</name>
<reference evidence="2 3" key="1">
    <citation type="submission" date="2019-01" db="EMBL/GenBank/DDBJ databases">
        <authorList>
            <person name="Ferrante I. M."/>
        </authorList>
    </citation>
    <scope>NUCLEOTIDE SEQUENCE [LARGE SCALE GENOMIC DNA]</scope>
    <source>
        <strain evidence="2 3">B856</strain>
    </source>
</reference>
<dbReference type="InterPro" id="IPR011990">
    <property type="entry name" value="TPR-like_helical_dom_sf"/>
</dbReference>
<gene>
    <name evidence="2" type="ORF">PSNMU_V1.4_AUG-EV-PASAV3_0027590</name>
</gene>
<dbReference type="Gene3D" id="1.25.40.10">
    <property type="entry name" value="Tetratricopeptide repeat domain"/>
    <property type="match status" value="4"/>
</dbReference>
<accession>A0A448Z1T9</accession>
<evidence type="ECO:0008006" key="4">
    <source>
        <dbReference type="Google" id="ProtNLM"/>
    </source>
</evidence>
<organism evidence="2 3">
    <name type="scientific">Pseudo-nitzschia multistriata</name>
    <dbReference type="NCBI Taxonomy" id="183589"/>
    <lineage>
        <taxon>Eukaryota</taxon>
        <taxon>Sar</taxon>
        <taxon>Stramenopiles</taxon>
        <taxon>Ochrophyta</taxon>
        <taxon>Bacillariophyta</taxon>
        <taxon>Bacillariophyceae</taxon>
        <taxon>Bacillariophycidae</taxon>
        <taxon>Bacillariales</taxon>
        <taxon>Bacillariaceae</taxon>
        <taxon>Pseudo-nitzschia</taxon>
    </lineage>
</organism>
<dbReference type="Proteomes" id="UP000291116">
    <property type="component" value="Unassembled WGS sequence"/>
</dbReference>
<dbReference type="AlphaFoldDB" id="A0A448Z1T9"/>
<evidence type="ECO:0000313" key="2">
    <source>
        <dbReference type="EMBL" id="VEU36011.1"/>
    </source>
</evidence>
<dbReference type="OrthoDB" id="46573at2759"/>
<protein>
    <recommendedName>
        <fullName evidence="4">Pentacotripeptide-repeat region of PRORP domain-containing protein</fullName>
    </recommendedName>
</protein>
<evidence type="ECO:0000256" key="1">
    <source>
        <dbReference type="ARBA" id="ARBA00022737"/>
    </source>
</evidence>
<dbReference type="PANTHER" id="PTHR47447">
    <property type="entry name" value="OS03G0856100 PROTEIN"/>
    <property type="match status" value="1"/>
</dbReference>
<dbReference type="EMBL" id="CAACVS010000075">
    <property type="protein sequence ID" value="VEU36011.1"/>
    <property type="molecule type" value="Genomic_DNA"/>
</dbReference>
<keyword evidence="3" id="KW-1185">Reference proteome</keyword>
<dbReference type="Pfam" id="PF13812">
    <property type="entry name" value="PPR_3"/>
    <property type="match status" value="1"/>
</dbReference>